<accession>B4HD80</accession>
<feature type="region of interest" description="Disordered" evidence="1">
    <location>
        <begin position="33"/>
        <end position="53"/>
    </location>
</feature>
<proteinExistence type="predicted"/>
<feature type="compositionally biased region" description="Basic and acidic residues" evidence="1">
    <location>
        <begin position="33"/>
        <end position="52"/>
    </location>
</feature>
<dbReference type="HOGENOM" id="CLU_2529849_0_0_1"/>
<evidence type="ECO:0000313" key="3">
    <source>
        <dbReference type="Proteomes" id="UP000008744"/>
    </source>
</evidence>
<gene>
    <name evidence="2" type="primary">Dper\GL16669</name>
    <name evidence="2" type="ORF">Dper_GL16669</name>
</gene>
<name>B4HD80_DROPE</name>
<evidence type="ECO:0000313" key="2">
    <source>
        <dbReference type="EMBL" id="EDW38622.1"/>
    </source>
</evidence>
<protein>
    <submittedName>
        <fullName evidence="2">GL16669</fullName>
    </submittedName>
</protein>
<organism evidence="3">
    <name type="scientific">Drosophila persimilis</name>
    <name type="common">Fruit fly</name>
    <dbReference type="NCBI Taxonomy" id="7234"/>
    <lineage>
        <taxon>Eukaryota</taxon>
        <taxon>Metazoa</taxon>
        <taxon>Ecdysozoa</taxon>
        <taxon>Arthropoda</taxon>
        <taxon>Hexapoda</taxon>
        <taxon>Insecta</taxon>
        <taxon>Pterygota</taxon>
        <taxon>Neoptera</taxon>
        <taxon>Endopterygota</taxon>
        <taxon>Diptera</taxon>
        <taxon>Brachycera</taxon>
        <taxon>Muscomorpha</taxon>
        <taxon>Ephydroidea</taxon>
        <taxon>Drosophilidae</taxon>
        <taxon>Drosophila</taxon>
        <taxon>Sophophora</taxon>
    </lineage>
</organism>
<dbReference type="OMA" id="YGHEITP"/>
<reference evidence="2 3" key="1">
    <citation type="journal article" date="2007" name="Nature">
        <title>Evolution of genes and genomes on the Drosophila phylogeny.</title>
        <authorList>
            <consortium name="Drosophila 12 Genomes Consortium"/>
            <person name="Clark A.G."/>
            <person name="Eisen M.B."/>
            <person name="Smith D.R."/>
            <person name="Bergman C.M."/>
            <person name="Oliver B."/>
            <person name="Markow T.A."/>
            <person name="Kaufman T.C."/>
            <person name="Kellis M."/>
            <person name="Gelbart W."/>
            <person name="Iyer V.N."/>
            <person name="Pollard D.A."/>
            <person name="Sackton T.B."/>
            <person name="Larracuente A.M."/>
            <person name="Singh N.D."/>
            <person name="Abad J.P."/>
            <person name="Abt D.N."/>
            <person name="Adryan B."/>
            <person name="Aguade M."/>
            <person name="Akashi H."/>
            <person name="Anderson W.W."/>
            <person name="Aquadro C.F."/>
            <person name="Ardell D.H."/>
            <person name="Arguello R."/>
            <person name="Artieri C.G."/>
            <person name="Barbash D.A."/>
            <person name="Barker D."/>
            <person name="Barsanti P."/>
            <person name="Batterham P."/>
            <person name="Batzoglou S."/>
            <person name="Begun D."/>
            <person name="Bhutkar A."/>
            <person name="Blanco E."/>
            <person name="Bosak S.A."/>
            <person name="Bradley R.K."/>
            <person name="Brand A.D."/>
            <person name="Brent M.R."/>
            <person name="Brooks A.N."/>
            <person name="Brown R.H."/>
            <person name="Butlin R.K."/>
            <person name="Caggese C."/>
            <person name="Calvi B.R."/>
            <person name="Bernardo de Carvalho A."/>
            <person name="Caspi A."/>
            <person name="Castrezana S."/>
            <person name="Celniker S.E."/>
            <person name="Chang J.L."/>
            <person name="Chapple C."/>
            <person name="Chatterji S."/>
            <person name="Chinwalla A."/>
            <person name="Civetta A."/>
            <person name="Clifton S.W."/>
            <person name="Comeron J.M."/>
            <person name="Costello J.C."/>
            <person name="Coyne J.A."/>
            <person name="Daub J."/>
            <person name="David R.G."/>
            <person name="Delcher A.L."/>
            <person name="Delehaunty K."/>
            <person name="Do C.B."/>
            <person name="Ebling H."/>
            <person name="Edwards K."/>
            <person name="Eickbush T."/>
            <person name="Evans J.D."/>
            <person name="Filipski A."/>
            <person name="Findeiss S."/>
            <person name="Freyhult E."/>
            <person name="Fulton L."/>
            <person name="Fulton R."/>
            <person name="Garcia A.C."/>
            <person name="Gardiner A."/>
            <person name="Garfield D.A."/>
            <person name="Garvin B.E."/>
            <person name="Gibson G."/>
            <person name="Gilbert D."/>
            <person name="Gnerre S."/>
            <person name="Godfrey J."/>
            <person name="Good R."/>
            <person name="Gotea V."/>
            <person name="Gravely B."/>
            <person name="Greenberg A.J."/>
            <person name="Griffiths-Jones S."/>
            <person name="Gross S."/>
            <person name="Guigo R."/>
            <person name="Gustafson E.A."/>
            <person name="Haerty W."/>
            <person name="Hahn M.W."/>
            <person name="Halligan D.L."/>
            <person name="Halpern A.L."/>
            <person name="Halter G.M."/>
            <person name="Han M.V."/>
            <person name="Heger A."/>
            <person name="Hillier L."/>
            <person name="Hinrichs A.S."/>
            <person name="Holmes I."/>
            <person name="Hoskins R.A."/>
            <person name="Hubisz M.J."/>
            <person name="Hultmark D."/>
            <person name="Huntley M.A."/>
            <person name="Jaffe D.B."/>
            <person name="Jagadeeshan S."/>
            <person name="Jeck W.R."/>
            <person name="Johnson J."/>
            <person name="Jones C.D."/>
            <person name="Jordan W.C."/>
            <person name="Karpen G.H."/>
            <person name="Kataoka E."/>
            <person name="Keightley P.D."/>
            <person name="Kheradpour P."/>
            <person name="Kirkness E.F."/>
            <person name="Koerich L.B."/>
            <person name="Kristiansen K."/>
            <person name="Kudrna D."/>
            <person name="Kulathinal R.J."/>
            <person name="Kumar S."/>
            <person name="Kwok R."/>
            <person name="Lander E."/>
            <person name="Langley C.H."/>
            <person name="Lapoint R."/>
            <person name="Lazzaro B.P."/>
            <person name="Lee S.J."/>
            <person name="Levesque L."/>
            <person name="Li R."/>
            <person name="Lin C.F."/>
            <person name="Lin M.F."/>
            <person name="Lindblad-Toh K."/>
            <person name="Llopart A."/>
            <person name="Long M."/>
            <person name="Low L."/>
            <person name="Lozovsky E."/>
            <person name="Lu J."/>
            <person name="Luo M."/>
            <person name="Machado C.A."/>
            <person name="Makalowski W."/>
            <person name="Marzo M."/>
            <person name="Matsuda M."/>
            <person name="Matzkin L."/>
            <person name="McAllister B."/>
            <person name="McBride C.S."/>
            <person name="McKernan B."/>
            <person name="McKernan K."/>
            <person name="Mendez-Lago M."/>
            <person name="Minx P."/>
            <person name="Mollenhauer M.U."/>
            <person name="Montooth K."/>
            <person name="Mount S.M."/>
            <person name="Mu X."/>
            <person name="Myers E."/>
            <person name="Negre B."/>
            <person name="Newfeld S."/>
            <person name="Nielsen R."/>
            <person name="Noor M.A."/>
            <person name="O'Grady P."/>
            <person name="Pachter L."/>
            <person name="Papaceit M."/>
            <person name="Parisi M.J."/>
            <person name="Parisi M."/>
            <person name="Parts L."/>
            <person name="Pedersen J.S."/>
            <person name="Pesole G."/>
            <person name="Phillippy A.M."/>
            <person name="Ponting C.P."/>
            <person name="Pop M."/>
            <person name="Porcelli D."/>
            <person name="Powell J.R."/>
            <person name="Prohaska S."/>
            <person name="Pruitt K."/>
            <person name="Puig M."/>
            <person name="Quesneville H."/>
            <person name="Ram K.R."/>
            <person name="Rand D."/>
            <person name="Rasmussen M.D."/>
            <person name="Reed L.K."/>
            <person name="Reenan R."/>
            <person name="Reily A."/>
            <person name="Remington K.A."/>
            <person name="Rieger T.T."/>
            <person name="Ritchie M.G."/>
            <person name="Robin C."/>
            <person name="Rogers Y.H."/>
            <person name="Rohde C."/>
            <person name="Rozas J."/>
            <person name="Rubenfield M.J."/>
            <person name="Ruiz A."/>
            <person name="Russo S."/>
            <person name="Salzberg S.L."/>
            <person name="Sanchez-Gracia A."/>
            <person name="Saranga D.J."/>
            <person name="Sato H."/>
            <person name="Schaeffer S.W."/>
            <person name="Schatz M.C."/>
            <person name="Schlenke T."/>
            <person name="Schwartz R."/>
            <person name="Segarra C."/>
            <person name="Singh R.S."/>
            <person name="Sirot L."/>
            <person name="Sirota M."/>
            <person name="Sisneros N.B."/>
            <person name="Smith C.D."/>
            <person name="Smith T.F."/>
            <person name="Spieth J."/>
            <person name="Stage D.E."/>
            <person name="Stark A."/>
            <person name="Stephan W."/>
            <person name="Strausberg R.L."/>
            <person name="Strempel S."/>
            <person name="Sturgill D."/>
            <person name="Sutton G."/>
            <person name="Sutton G.G."/>
            <person name="Tao W."/>
            <person name="Teichmann S."/>
            <person name="Tobari Y.N."/>
            <person name="Tomimura Y."/>
            <person name="Tsolas J.M."/>
            <person name="Valente V.L."/>
            <person name="Venter E."/>
            <person name="Venter J.C."/>
            <person name="Vicario S."/>
            <person name="Vieira F.G."/>
            <person name="Vilella A.J."/>
            <person name="Villasante A."/>
            <person name="Walenz B."/>
            <person name="Wang J."/>
            <person name="Wasserman M."/>
            <person name="Watts T."/>
            <person name="Wilson D."/>
            <person name="Wilson R.K."/>
            <person name="Wing R.A."/>
            <person name="Wolfner M.F."/>
            <person name="Wong A."/>
            <person name="Wong G.K."/>
            <person name="Wu C.I."/>
            <person name="Wu G."/>
            <person name="Yamamoto D."/>
            <person name="Yang H.P."/>
            <person name="Yang S.P."/>
            <person name="Yorke J.A."/>
            <person name="Yoshida K."/>
            <person name="Zdobnov E."/>
            <person name="Zhang P."/>
            <person name="Zhang Y."/>
            <person name="Zimin A.V."/>
            <person name="Baldwin J."/>
            <person name="Abdouelleil A."/>
            <person name="Abdulkadir J."/>
            <person name="Abebe A."/>
            <person name="Abera B."/>
            <person name="Abreu J."/>
            <person name="Acer S.C."/>
            <person name="Aftuck L."/>
            <person name="Alexander A."/>
            <person name="An P."/>
            <person name="Anderson E."/>
            <person name="Anderson S."/>
            <person name="Arachi H."/>
            <person name="Azer M."/>
            <person name="Bachantsang P."/>
            <person name="Barry A."/>
            <person name="Bayul T."/>
            <person name="Berlin A."/>
            <person name="Bessette D."/>
            <person name="Bloom T."/>
            <person name="Blye J."/>
            <person name="Boguslavskiy L."/>
            <person name="Bonnet C."/>
            <person name="Boukhgalter B."/>
            <person name="Bourzgui I."/>
            <person name="Brown A."/>
            <person name="Cahill P."/>
            <person name="Channer S."/>
            <person name="Cheshatsang Y."/>
            <person name="Chuda L."/>
            <person name="Citroen M."/>
            <person name="Collymore A."/>
            <person name="Cooke P."/>
            <person name="Costello M."/>
            <person name="D'Aco K."/>
            <person name="Daza R."/>
            <person name="De Haan G."/>
            <person name="DeGray S."/>
            <person name="DeMaso C."/>
            <person name="Dhargay N."/>
            <person name="Dooley K."/>
            <person name="Dooley E."/>
            <person name="Doricent M."/>
            <person name="Dorje P."/>
            <person name="Dorjee K."/>
            <person name="Dupes A."/>
            <person name="Elong R."/>
            <person name="Falk J."/>
            <person name="Farina A."/>
            <person name="Faro S."/>
            <person name="Ferguson D."/>
            <person name="Fisher S."/>
            <person name="Foley C.D."/>
            <person name="Franke A."/>
            <person name="Friedrich D."/>
            <person name="Gadbois L."/>
            <person name="Gearin G."/>
            <person name="Gearin C.R."/>
            <person name="Giannoukos G."/>
            <person name="Goode T."/>
            <person name="Graham J."/>
            <person name="Grandbois E."/>
            <person name="Grewal S."/>
            <person name="Gyaltsen K."/>
            <person name="Hafez N."/>
            <person name="Hagos B."/>
            <person name="Hall J."/>
            <person name="Henson C."/>
            <person name="Hollinger A."/>
            <person name="Honan T."/>
            <person name="Huard M.D."/>
            <person name="Hughes L."/>
            <person name="Hurhula B."/>
            <person name="Husby M.E."/>
            <person name="Kamat A."/>
            <person name="Kanga B."/>
            <person name="Kashin S."/>
            <person name="Khazanovich D."/>
            <person name="Kisner P."/>
            <person name="Lance K."/>
            <person name="Lara M."/>
            <person name="Lee W."/>
            <person name="Lennon N."/>
            <person name="Letendre F."/>
            <person name="LeVine R."/>
            <person name="Lipovsky A."/>
            <person name="Liu X."/>
            <person name="Liu J."/>
            <person name="Liu S."/>
            <person name="Lokyitsang T."/>
            <person name="Lokyitsang Y."/>
            <person name="Lubonja R."/>
            <person name="Lui A."/>
            <person name="MacDonald P."/>
            <person name="Magnisalis V."/>
            <person name="Maru K."/>
            <person name="Matthews C."/>
            <person name="McCusker W."/>
            <person name="McDonough S."/>
            <person name="Mehta T."/>
            <person name="Meldrim J."/>
            <person name="Meneus L."/>
            <person name="Mihai O."/>
            <person name="Mihalev A."/>
            <person name="Mihova T."/>
            <person name="Mittelman R."/>
            <person name="Mlenga V."/>
            <person name="Montmayeur A."/>
            <person name="Mulrain L."/>
            <person name="Navidi A."/>
            <person name="Naylor J."/>
            <person name="Negash T."/>
            <person name="Nguyen T."/>
            <person name="Nguyen N."/>
            <person name="Nicol R."/>
            <person name="Norbu C."/>
            <person name="Norbu N."/>
            <person name="Novod N."/>
            <person name="O'Neill B."/>
            <person name="Osman S."/>
            <person name="Markiewicz E."/>
            <person name="Oyono O.L."/>
            <person name="Patti C."/>
            <person name="Phunkhang P."/>
            <person name="Pierre F."/>
            <person name="Priest M."/>
            <person name="Raghuraman S."/>
            <person name="Rege F."/>
            <person name="Reyes R."/>
            <person name="Rise C."/>
            <person name="Rogov P."/>
            <person name="Ross K."/>
            <person name="Ryan E."/>
            <person name="Settipalli S."/>
            <person name="Shea T."/>
            <person name="Sherpa N."/>
            <person name="Shi L."/>
            <person name="Shih D."/>
            <person name="Sparrow T."/>
            <person name="Spaulding J."/>
            <person name="Stalker J."/>
            <person name="Stange-Thomann N."/>
            <person name="Stavropoulos S."/>
            <person name="Stone C."/>
            <person name="Strader C."/>
            <person name="Tesfaye S."/>
            <person name="Thomson T."/>
            <person name="Thoulutsang Y."/>
            <person name="Thoulutsang D."/>
            <person name="Topham K."/>
            <person name="Topping I."/>
            <person name="Tsamla T."/>
            <person name="Vassiliev H."/>
            <person name="Vo A."/>
            <person name="Wangchuk T."/>
            <person name="Wangdi T."/>
            <person name="Weiand M."/>
            <person name="Wilkinson J."/>
            <person name="Wilson A."/>
            <person name="Yadav S."/>
            <person name="Young G."/>
            <person name="Yu Q."/>
            <person name="Zembek L."/>
            <person name="Zhong D."/>
            <person name="Zimmer A."/>
            <person name="Zwirko Z."/>
            <person name="Jaffe D.B."/>
            <person name="Alvarez P."/>
            <person name="Brockman W."/>
            <person name="Butler J."/>
            <person name="Chin C."/>
            <person name="Gnerre S."/>
            <person name="Grabherr M."/>
            <person name="Kleber M."/>
            <person name="Mauceli E."/>
            <person name="MacCallum I."/>
        </authorList>
    </citation>
    <scope>NUCLEOTIDE SEQUENCE [LARGE SCALE GENOMIC DNA]</scope>
    <source>
        <strain evidence="3">MSH-3 / Tucson 14011-0111.49</strain>
    </source>
</reference>
<dbReference type="EMBL" id="CH479779">
    <property type="protein sequence ID" value="EDW38622.1"/>
    <property type="molecule type" value="Genomic_DNA"/>
</dbReference>
<evidence type="ECO:0000256" key="1">
    <source>
        <dbReference type="SAM" id="MobiDB-lite"/>
    </source>
</evidence>
<dbReference type="AlphaFoldDB" id="B4HD80"/>
<sequence length="84" mass="9425">MSRYMVLILGKIVGKLRASRRYTGISGCGELRRRSLPESQDMRRGPSEKVQRDVGIGSAVVQRMTKYGHEITPPARSRYEASGE</sequence>
<dbReference type="Proteomes" id="UP000008744">
    <property type="component" value="Unassembled WGS sequence"/>
</dbReference>
<keyword evidence="3" id="KW-1185">Reference proteome</keyword>